<dbReference type="Proteomes" id="UP001162162">
    <property type="component" value="Unassembled WGS sequence"/>
</dbReference>
<accession>A0AAV8Y1C6</accession>
<keyword evidence="2" id="KW-1185">Reference proteome</keyword>
<gene>
    <name evidence="1" type="ORF">NQ318_013141</name>
</gene>
<organism evidence="1 2">
    <name type="scientific">Aromia moschata</name>
    <dbReference type="NCBI Taxonomy" id="1265417"/>
    <lineage>
        <taxon>Eukaryota</taxon>
        <taxon>Metazoa</taxon>
        <taxon>Ecdysozoa</taxon>
        <taxon>Arthropoda</taxon>
        <taxon>Hexapoda</taxon>
        <taxon>Insecta</taxon>
        <taxon>Pterygota</taxon>
        <taxon>Neoptera</taxon>
        <taxon>Endopterygota</taxon>
        <taxon>Coleoptera</taxon>
        <taxon>Polyphaga</taxon>
        <taxon>Cucujiformia</taxon>
        <taxon>Chrysomeloidea</taxon>
        <taxon>Cerambycidae</taxon>
        <taxon>Cerambycinae</taxon>
        <taxon>Callichromatini</taxon>
        <taxon>Aromia</taxon>
    </lineage>
</organism>
<evidence type="ECO:0000313" key="2">
    <source>
        <dbReference type="Proteomes" id="UP001162162"/>
    </source>
</evidence>
<reference evidence="1" key="1">
    <citation type="journal article" date="2023" name="Insect Mol. Biol.">
        <title>Genome sequencing provides insights into the evolution of gene families encoding plant cell wall-degrading enzymes in longhorned beetles.</title>
        <authorList>
            <person name="Shin N.R."/>
            <person name="Okamura Y."/>
            <person name="Kirsch R."/>
            <person name="Pauchet Y."/>
        </authorList>
    </citation>
    <scope>NUCLEOTIDE SEQUENCE</scope>
    <source>
        <strain evidence="1">AMC_N1</strain>
    </source>
</reference>
<evidence type="ECO:0000313" key="1">
    <source>
        <dbReference type="EMBL" id="KAJ8944807.1"/>
    </source>
</evidence>
<protein>
    <submittedName>
        <fullName evidence="1">Uncharacterized protein</fullName>
    </submittedName>
</protein>
<proteinExistence type="predicted"/>
<sequence length="63" mass="7315">MKEVDNFAKHTRLGNSEKVTAHTSPASAWWEARFFLIDGRRTFTHIFIGNVIVQRTEVILQDK</sequence>
<name>A0AAV8Y1C6_9CUCU</name>
<dbReference type="EMBL" id="JAPWTK010000238">
    <property type="protein sequence ID" value="KAJ8944807.1"/>
    <property type="molecule type" value="Genomic_DNA"/>
</dbReference>
<comment type="caution">
    <text evidence="1">The sequence shown here is derived from an EMBL/GenBank/DDBJ whole genome shotgun (WGS) entry which is preliminary data.</text>
</comment>
<dbReference type="AlphaFoldDB" id="A0AAV8Y1C6"/>